<feature type="region of interest" description="Disordered" evidence="1">
    <location>
        <begin position="82"/>
        <end position="104"/>
    </location>
</feature>
<dbReference type="Pfam" id="PF25232">
    <property type="entry name" value="DUF7848"/>
    <property type="match status" value="1"/>
</dbReference>
<name>A0A4Z0H7K3_9ACTN</name>
<reference evidence="3 4" key="1">
    <citation type="submission" date="2019-03" db="EMBL/GenBank/DDBJ databases">
        <authorList>
            <person name="Gonzalez-Pimentel J.L."/>
        </authorList>
    </citation>
    <scope>NUCLEOTIDE SEQUENCE [LARGE SCALE GENOMIC DNA]</scope>
    <source>
        <strain evidence="3 4">JCM 31289</strain>
    </source>
</reference>
<sequence>MSRMRMRYVKMSLGADPDAEPCVIQVRCTGCGAASTPVPEQFPGEQRDRAEEWALSHTGRIDAEGRHHTGYQVTVTMFWRVTPHEEIDPPRGEQSAGSTPSETG</sequence>
<feature type="domain" description="DUF7848" evidence="2">
    <location>
        <begin position="2"/>
        <end position="85"/>
    </location>
</feature>
<feature type="compositionally biased region" description="Polar residues" evidence="1">
    <location>
        <begin position="95"/>
        <end position="104"/>
    </location>
</feature>
<dbReference type="RefSeq" id="WP_135339164.1">
    <property type="nucleotide sequence ID" value="NZ_JBHLTX010000035.1"/>
</dbReference>
<gene>
    <name evidence="3" type="ORF">E4099_12905</name>
</gene>
<dbReference type="InterPro" id="IPR057170">
    <property type="entry name" value="DUF7848"/>
</dbReference>
<dbReference type="Proteomes" id="UP000297948">
    <property type="component" value="Unassembled WGS sequence"/>
</dbReference>
<dbReference type="OrthoDB" id="4236662at2"/>
<feature type="compositionally biased region" description="Basic and acidic residues" evidence="1">
    <location>
        <begin position="82"/>
        <end position="91"/>
    </location>
</feature>
<keyword evidence="4" id="KW-1185">Reference proteome</keyword>
<dbReference type="AlphaFoldDB" id="A0A4Z0H7K3"/>
<accession>A0A4Z0H7K3</accession>
<evidence type="ECO:0000259" key="2">
    <source>
        <dbReference type="Pfam" id="PF25232"/>
    </source>
</evidence>
<protein>
    <recommendedName>
        <fullName evidence="2">DUF7848 domain-containing protein</fullName>
    </recommendedName>
</protein>
<proteinExistence type="predicted"/>
<evidence type="ECO:0000313" key="4">
    <source>
        <dbReference type="Proteomes" id="UP000297948"/>
    </source>
</evidence>
<organism evidence="3 4">
    <name type="scientific">Streptomyces palmae</name>
    <dbReference type="NCBI Taxonomy" id="1701085"/>
    <lineage>
        <taxon>Bacteria</taxon>
        <taxon>Bacillati</taxon>
        <taxon>Actinomycetota</taxon>
        <taxon>Actinomycetes</taxon>
        <taxon>Kitasatosporales</taxon>
        <taxon>Streptomycetaceae</taxon>
        <taxon>Streptomyces</taxon>
    </lineage>
</organism>
<evidence type="ECO:0000256" key="1">
    <source>
        <dbReference type="SAM" id="MobiDB-lite"/>
    </source>
</evidence>
<comment type="caution">
    <text evidence="3">The sequence shown here is derived from an EMBL/GenBank/DDBJ whole genome shotgun (WGS) entry which is preliminary data.</text>
</comment>
<evidence type="ECO:0000313" key="3">
    <source>
        <dbReference type="EMBL" id="TGB10205.1"/>
    </source>
</evidence>
<dbReference type="EMBL" id="SRID01000095">
    <property type="protein sequence ID" value="TGB10205.1"/>
    <property type="molecule type" value="Genomic_DNA"/>
</dbReference>